<dbReference type="AlphaFoldDB" id="A0A2J7ZKT4"/>
<dbReference type="Proteomes" id="UP000236333">
    <property type="component" value="Unassembled WGS sequence"/>
</dbReference>
<protein>
    <submittedName>
        <fullName evidence="2">Uncharacterized protein</fullName>
    </submittedName>
</protein>
<feature type="non-terminal residue" evidence="2">
    <location>
        <position position="161"/>
    </location>
</feature>
<evidence type="ECO:0000313" key="2">
    <source>
        <dbReference type="EMBL" id="PNH00876.1"/>
    </source>
</evidence>
<name>A0A2J7ZKT4_9CHLO</name>
<evidence type="ECO:0000256" key="1">
    <source>
        <dbReference type="SAM" id="MobiDB-lite"/>
    </source>
</evidence>
<sequence length="161" mass="16604">PQGAEACVQHDWQQGVQDAAEGLSASVVFRSLHGLTPPDTHSSATVGIFLGLPGADARPCPVSISLVCQLRNKSDSCVAGPHAVNTDALTRAASDKSSFKRPPYAPFPRMLALLASPGVQAGGSRTTAPGGRSAPGRQQGMGRQQPTSSIATGHHAWPFDA</sequence>
<evidence type="ECO:0000313" key="3">
    <source>
        <dbReference type="Proteomes" id="UP000236333"/>
    </source>
</evidence>
<feature type="compositionally biased region" description="Low complexity" evidence="1">
    <location>
        <begin position="136"/>
        <end position="145"/>
    </location>
</feature>
<dbReference type="EMBL" id="PGGS01001119">
    <property type="protein sequence ID" value="PNH00876.1"/>
    <property type="molecule type" value="Genomic_DNA"/>
</dbReference>
<keyword evidence="3" id="KW-1185">Reference proteome</keyword>
<feature type="non-terminal residue" evidence="2">
    <location>
        <position position="1"/>
    </location>
</feature>
<gene>
    <name evidence="2" type="ORF">TSOC_013274</name>
</gene>
<proteinExistence type="predicted"/>
<organism evidence="2 3">
    <name type="scientific">Tetrabaena socialis</name>
    <dbReference type="NCBI Taxonomy" id="47790"/>
    <lineage>
        <taxon>Eukaryota</taxon>
        <taxon>Viridiplantae</taxon>
        <taxon>Chlorophyta</taxon>
        <taxon>core chlorophytes</taxon>
        <taxon>Chlorophyceae</taxon>
        <taxon>CS clade</taxon>
        <taxon>Chlamydomonadales</taxon>
        <taxon>Tetrabaenaceae</taxon>
        <taxon>Tetrabaena</taxon>
    </lineage>
</organism>
<feature type="region of interest" description="Disordered" evidence="1">
    <location>
        <begin position="119"/>
        <end position="161"/>
    </location>
</feature>
<reference evidence="2 3" key="1">
    <citation type="journal article" date="2017" name="Mol. Biol. Evol.">
        <title>The 4-celled Tetrabaena socialis nuclear genome reveals the essential components for genetic control of cell number at the origin of multicellularity in the volvocine lineage.</title>
        <authorList>
            <person name="Featherston J."/>
            <person name="Arakaki Y."/>
            <person name="Hanschen E.R."/>
            <person name="Ferris P.J."/>
            <person name="Michod R.E."/>
            <person name="Olson B.J.S.C."/>
            <person name="Nozaki H."/>
            <person name="Durand P.M."/>
        </authorList>
    </citation>
    <scope>NUCLEOTIDE SEQUENCE [LARGE SCALE GENOMIC DNA]</scope>
    <source>
        <strain evidence="2 3">NIES-571</strain>
    </source>
</reference>
<comment type="caution">
    <text evidence="2">The sequence shown here is derived from an EMBL/GenBank/DDBJ whole genome shotgun (WGS) entry which is preliminary data.</text>
</comment>
<accession>A0A2J7ZKT4</accession>